<organism evidence="2 3">
    <name type="scientific">Nocardia testacea</name>
    <dbReference type="NCBI Taxonomy" id="248551"/>
    <lineage>
        <taxon>Bacteria</taxon>
        <taxon>Bacillati</taxon>
        <taxon>Actinomycetota</taxon>
        <taxon>Actinomycetes</taxon>
        <taxon>Mycobacteriales</taxon>
        <taxon>Nocardiaceae</taxon>
        <taxon>Nocardia</taxon>
    </lineage>
</organism>
<proteinExistence type="predicted"/>
<name>A0ABW7VQL9_9NOCA</name>
<accession>A0ABW7VQL9</accession>
<comment type="caution">
    <text evidence="2">The sequence shown here is derived from an EMBL/GenBank/DDBJ whole genome shotgun (WGS) entry which is preliminary data.</text>
</comment>
<evidence type="ECO:0000256" key="1">
    <source>
        <dbReference type="SAM" id="MobiDB-lite"/>
    </source>
</evidence>
<dbReference type="RefSeq" id="WP_397059410.1">
    <property type="nucleotide sequence ID" value="NZ_JBIRYL010000001.1"/>
</dbReference>
<dbReference type="Proteomes" id="UP001611494">
    <property type="component" value="Unassembled WGS sequence"/>
</dbReference>
<reference evidence="2 3" key="1">
    <citation type="submission" date="2024-10" db="EMBL/GenBank/DDBJ databases">
        <title>The Natural Products Discovery Center: Release of the First 8490 Sequenced Strains for Exploring Actinobacteria Biosynthetic Diversity.</title>
        <authorList>
            <person name="Kalkreuter E."/>
            <person name="Kautsar S.A."/>
            <person name="Yang D."/>
            <person name="Bader C.D."/>
            <person name="Teijaro C.N."/>
            <person name="Fluegel L."/>
            <person name="Davis C.M."/>
            <person name="Simpson J.R."/>
            <person name="Lauterbach L."/>
            <person name="Steele A.D."/>
            <person name="Gui C."/>
            <person name="Meng S."/>
            <person name="Li G."/>
            <person name="Viehrig K."/>
            <person name="Ye F."/>
            <person name="Su P."/>
            <person name="Kiefer A.F."/>
            <person name="Nichols A."/>
            <person name="Cepeda A.J."/>
            <person name="Yan W."/>
            <person name="Fan B."/>
            <person name="Jiang Y."/>
            <person name="Adhikari A."/>
            <person name="Zheng C.-J."/>
            <person name="Schuster L."/>
            <person name="Cowan T.M."/>
            <person name="Smanski M.J."/>
            <person name="Chevrette M.G."/>
            <person name="De Carvalho L.P.S."/>
            <person name="Shen B."/>
        </authorList>
    </citation>
    <scope>NUCLEOTIDE SEQUENCE [LARGE SCALE GENOMIC DNA]</scope>
    <source>
        <strain evidence="2 3">NPDC019377</strain>
    </source>
</reference>
<sequence>MHEYPTRCAEDPHRQRHRGAESSIGPAATVEQIGYPDGLSTTKCMCRTEVDGLRATWRLLRDHAIAIVGVEKLADASPVVRFPSGGYPDLARARELHPELAGLWDAIRHEFWGRLMSPLTSGPEARAWA</sequence>
<evidence type="ECO:0000313" key="3">
    <source>
        <dbReference type="Proteomes" id="UP001611494"/>
    </source>
</evidence>
<feature type="compositionally biased region" description="Basic and acidic residues" evidence="1">
    <location>
        <begin position="1"/>
        <end position="13"/>
    </location>
</feature>
<protein>
    <submittedName>
        <fullName evidence="2">Uncharacterized protein</fullName>
    </submittedName>
</protein>
<evidence type="ECO:0000313" key="2">
    <source>
        <dbReference type="EMBL" id="MFI2228899.1"/>
    </source>
</evidence>
<keyword evidence="3" id="KW-1185">Reference proteome</keyword>
<feature type="region of interest" description="Disordered" evidence="1">
    <location>
        <begin position="1"/>
        <end position="24"/>
    </location>
</feature>
<gene>
    <name evidence="2" type="ORF">ACH49Z_03505</name>
</gene>
<dbReference type="EMBL" id="JBIRYL010000001">
    <property type="protein sequence ID" value="MFI2228899.1"/>
    <property type="molecule type" value="Genomic_DNA"/>
</dbReference>